<dbReference type="PANTHER" id="PTHR33169:SF25">
    <property type="entry name" value="DNA-BINDING PROTEIN YIZB-RELATED"/>
    <property type="match status" value="1"/>
</dbReference>
<dbReference type="RefSeq" id="WP_166063516.1">
    <property type="nucleotide sequence ID" value="NZ_CP049889.1"/>
</dbReference>
<dbReference type="InterPro" id="IPR036390">
    <property type="entry name" value="WH_DNA-bd_sf"/>
</dbReference>
<evidence type="ECO:0000313" key="3">
    <source>
        <dbReference type="Proteomes" id="UP000501830"/>
    </source>
</evidence>
<dbReference type="InterPro" id="IPR005149">
    <property type="entry name" value="Tscrpt_reg_PadR_N"/>
</dbReference>
<dbReference type="Gene3D" id="1.10.10.10">
    <property type="entry name" value="Winged helix-like DNA-binding domain superfamily/Winged helix DNA-binding domain"/>
    <property type="match status" value="1"/>
</dbReference>
<dbReference type="Pfam" id="PF03551">
    <property type="entry name" value="PadR"/>
    <property type="match status" value="1"/>
</dbReference>
<evidence type="ECO:0000313" key="2">
    <source>
        <dbReference type="EMBL" id="QIK52485.1"/>
    </source>
</evidence>
<dbReference type="PANTHER" id="PTHR33169">
    <property type="entry name" value="PADR-FAMILY TRANSCRIPTIONAL REGULATOR"/>
    <property type="match status" value="1"/>
</dbReference>
<keyword evidence="3" id="KW-1185">Reference proteome</keyword>
<sequence length="108" mass="12401">MVTSDVMRGFNDLIILSILAESDSYGYHISSKIKDLTEGKYVMKETTLYSAFARLEKKECIKAYSSNETFGKPRTYYTLTPLGKAILEEKKLEWTEVTTIVEKFINLI</sequence>
<dbReference type="SUPFAM" id="SSF46785">
    <property type="entry name" value="Winged helix' DNA-binding domain"/>
    <property type="match status" value="1"/>
</dbReference>
<evidence type="ECO:0000259" key="1">
    <source>
        <dbReference type="Pfam" id="PF03551"/>
    </source>
</evidence>
<dbReference type="GeneID" id="94553768"/>
<dbReference type="EMBL" id="CP049889">
    <property type="protein sequence ID" value="QIK52485.1"/>
    <property type="molecule type" value="Genomic_DNA"/>
</dbReference>
<dbReference type="InterPro" id="IPR036388">
    <property type="entry name" value="WH-like_DNA-bd_sf"/>
</dbReference>
<dbReference type="AlphaFoldDB" id="A0A6G7WJQ0"/>
<reference evidence="2 3" key="1">
    <citation type="journal article" date="2017" name="Int. J. Syst. Evol. Microbiol.">
        <title>Jeotgalibaca porci sp. nov. and Jeotgalibaca arthritidis sp. nov., isolated from pigs, and emended description of the genus Jeotgalibaca.</title>
        <authorList>
            <person name="Zamora L."/>
            <person name="Perez-Sancho M."/>
            <person name="Dominguez L."/>
            <person name="Fernandez-Garayzabal J.F."/>
            <person name="Vela A.I."/>
        </authorList>
    </citation>
    <scope>NUCLEOTIDE SEQUENCE [LARGE SCALE GENOMIC DNA]</scope>
    <source>
        <strain evidence="2 3">CCUG 69148</strain>
    </source>
</reference>
<name>A0A6G7WJQ0_9LACT</name>
<protein>
    <submittedName>
        <fullName evidence="2">Helix-turn-helix transcriptional regulator</fullName>
    </submittedName>
</protein>
<dbReference type="Proteomes" id="UP000501830">
    <property type="component" value="Chromosome"/>
</dbReference>
<proteinExistence type="predicted"/>
<accession>A0A6G7WJQ0</accession>
<dbReference type="InterPro" id="IPR052509">
    <property type="entry name" value="Metal_resp_DNA-bind_regulator"/>
</dbReference>
<organism evidence="2 3">
    <name type="scientific">Jeotgalibaca porci</name>
    <dbReference type="NCBI Taxonomy" id="1868793"/>
    <lineage>
        <taxon>Bacteria</taxon>
        <taxon>Bacillati</taxon>
        <taxon>Bacillota</taxon>
        <taxon>Bacilli</taxon>
        <taxon>Lactobacillales</taxon>
        <taxon>Carnobacteriaceae</taxon>
        <taxon>Jeotgalibaca</taxon>
    </lineage>
</organism>
<gene>
    <name evidence="2" type="ORF">G7058_10765</name>
</gene>
<dbReference type="KEGG" id="jpo:G7058_10765"/>
<feature type="domain" description="Transcription regulator PadR N-terminal" evidence="1">
    <location>
        <begin position="15"/>
        <end position="89"/>
    </location>
</feature>